<feature type="domain" description="Amidohydrolase 3" evidence="1">
    <location>
        <begin position="48"/>
        <end position="522"/>
    </location>
</feature>
<dbReference type="GO" id="GO:0016810">
    <property type="term" value="F:hydrolase activity, acting on carbon-nitrogen (but not peptide) bonds"/>
    <property type="evidence" value="ECO:0007669"/>
    <property type="project" value="InterPro"/>
</dbReference>
<accession>A0A9D1CM16</accession>
<evidence type="ECO:0000313" key="3">
    <source>
        <dbReference type="Proteomes" id="UP000886796"/>
    </source>
</evidence>
<dbReference type="PANTHER" id="PTHR22642:SF2">
    <property type="entry name" value="PROTEIN LONG AFTER FAR-RED 3"/>
    <property type="match status" value="1"/>
</dbReference>
<dbReference type="Gene3D" id="2.30.40.10">
    <property type="entry name" value="Urease, subunit C, domain 1"/>
    <property type="match status" value="1"/>
</dbReference>
<dbReference type="AlphaFoldDB" id="A0A9D1CM16"/>
<dbReference type="InterPro" id="IPR011059">
    <property type="entry name" value="Metal-dep_hydrolase_composite"/>
</dbReference>
<dbReference type="SUPFAM" id="SSF51338">
    <property type="entry name" value="Composite domain of metallo-dependent hydrolases"/>
    <property type="match status" value="1"/>
</dbReference>
<reference evidence="2" key="1">
    <citation type="submission" date="2020-10" db="EMBL/GenBank/DDBJ databases">
        <authorList>
            <person name="Gilroy R."/>
        </authorList>
    </citation>
    <scope>NUCLEOTIDE SEQUENCE</scope>
    <source>
        <strain evidence="2">13361</strain>
    </source>
</reference>
<protein>
    <submittedName>
        <fullName evidence="2">Amidohydrolase</fullName>
    </submittedName>
</protein>
<name>A0A9D1CM16_9FIRM</name>
<sequence>MKTLFYGGKILTMSDPMYAGGVLVEDGKITWISPQSPLPLGEKDCTYVDLQGAVMLPGFVDAHSHFFQVATSMLQVSLNGARSPEEMGQRIQDYIAREKVLPGEWVIARDYDHNLLPQYQHPTMEQLNSFAPENPLIIHHKSGHMGLMNQKALDLLEITPETPDPEGGKIGREDGKLTGYLEENAFIAAIKRAPMPGGETLLQGFQKAQNLYASMGITTVQDGMVVKEMLPVYQQLLERKLLQLEVVLYCAPEAYAAARAMVEAQGENCPVRVGGMKIFLDGSPQGRTAWLRQPYAGEAEYRGYGTMTDEQVEEAFLLAARNNTQLLAHCNGDAAVEQFLRCLENAQRQQPNLAALRPVIIHGQLMGKDQMEQASRLGAMVSFFVAHVYHWGDVHIRNLGMERAEGISPVASALRAGIPVTFHQDAPVIPPDMLETVWCAVARRTESGVLLGEEERISTQEALECVTKNGAYQYFQEDQKGKIAEGMTADLVILSQDPLTTPTQQLREIQVLQTYKNGHCVYARQEN</sequence>
<proteinExistence type="predicted"/>
<dbReference type="Gene3D" id="3.10.310.70">
    <property type="match status" value="1"/>
</dbReference>
<dbReference type="Gene3D" id="3.20.20.140">
    <property type="entry name" value="Metal-dependent hydrolases"/>
    <property type="match status" value="1"/>
</dbReference>
<dbReference type="InterPro" id="IPR013108">
    <property type="entry name" value="Amidohydro_3"/>
</dbReference>
<dbReference type="CDD" id="cd01300">
    <property type="entry name" value="YtcJ_like"/>
    <property type="match status" value="1"/>
</dbReference>
<reference evidence="2" key="2">
    <citation type="journal article" date="2021" name="PeerJ">
        <title>Extensive microbial diversity within the chicken gut microbiome revealed by metagenomics and culture.</title>
        <authorList>
            <person name="Gilroy R."/>
            <person name="Ravi A."/>
            <person name="Getino M."/>
            <person name="Pursley I."/>
            <person name="Horton D.L."/>
            <person name="Alikhan N.F."/>
            <person name="Baker D."/>
            <person name="Gharbi K."/>
            <person name="Hall N."/>
            <person name="Watson M."/>
            <person name="Adriaenssens E.M."/>
            <person name="Foster-Nyarko E."/>
            <person name="Jarju S."/>
            <person name="Secka A."/>
            <person name="Antonio M."/>
            <person name="Oren A."/>
            <person name="Chaudhuri R.R."/>
            <person name="La Ragione R."/>
            <person name="Hildebrand F."/>
            <person name="Pallen M.J."/>
        </authorList>
    </citation>
    <scope>NUCLEOTIDE SEQUENCE</scope>
    <source>
        <strain evidence="2">13361</strain>
    </source>
</reference>
<evidence type="ECO:0000313" key="2">
    <source>
        <dbReference type="EMBL" id="HIQ67837.1"/>
    </source>
</evidence>
<dbReference type="InterPro" id="IPR033932">
    <property type="entry name" value="YtcJ-like"/>
</dbReference>
<dbReference type="PANTHER" id="PTHR22642">
    <property type="entry name" value="IMIDAZOLONEPROPIONASE"/>
    <property type="match status" value="1"/>
</dbReference>
<dbReference type="SUPFAM" id="SSF51556">
    <property type="entry name" value="Metallo-dependent hydrolases"/>
    <property type="match status" value="1"/>
</dbReference>
<dbReference type="Proteomes" id="UP000886796">
    <property type="component" value="Unassembled WGS sequence"/>
</dbReference>
<dbReference type="InterPro" id="IPR032466">
    <property type="entry name" value="Metal_Hydrolase"/>
</dbReference>
<gene>
    <name evidence="2" type="ORF">IAB74_04940</name>
</gene>
<evidence type="ECO:0000259" key="1">
    <source>
        <dbReference type="Pfam" id="PF07969"/>
    </source>
</evidence>
<dbReference type="Pfam" id="PF07969">
    <property type="entry name" value="Amidohydro_3"/>
    <property type="match status" value="1"/>
</dbReference>
<comment type="caution">
    <text evidence="2">The sequence shown here is derived from an EMBL/GenBank/DDBJ whole genome shotgun (WGS) entry which is preliminary data.</text>
</comment>
<dbReference type="EMBL" id="DVFK01000069">
    <property type="protein sequence ID" value="HIQ67837.1"/>
    <property type="molecule type" value="Genomic_DNA"/>
</dbReference>
<organism evidence="2 3">
    <name type="scientific">Candidatus Faecousia excrementigallinarum</name>
    <dbReference type="NCBI Taxonomy" id="2840806"/>
    <lineage>
        <taxon>Bacteria</taxon>
        <taxon>Bacillati</taxon>
        <taxon>Bacillota</taxon>
        <taxon>Clostridia</taxon>
        <taxon>Eubacteriales</taxon>
        <taxon>Oscillospiraceae</taxon>
        <taxon>Faecousia</taxon>
    </lineage>
</organism>